<feature type="region of interest" description="Disordered" evidence="1">
    <location>
        <begin position="54"/>
        <end position="76"/>
    </location>
</feature>
<gene>
    <name evidence="2" type="ORF">DOTSEDRAFT_162981</name>
</gene>
<reference evidence="3" key="1">
    <citation type="journal article" date="2012" name="PLoS Genet.">
        <title>The genomes of the fungal plant pathogens Cladosporium fulvum and Dothistroma septosporum reveal adaptation to different hosts and lifestyles but also signatures of common ancestry.</title>
        <authorList>
            <person name="de Wit P.J.G.M."/>
            <person name="van der Burgt A."/>
            <person name="Oekmen B."/>
            <person name="Stergiopoulos I."/>
            <person name="Abd-Elsalam K.A."/>
            <person name="Aerts A.L."/>
            <person name="Bahkali A.H."/>
            <person name="Beenen H.G."/>
            <person name="Chettri P."/>
            <person name="Cox M.P."/>
            <person name="Datema E."/>
            <person name="de Vries R.P."/>
            <person name="Dhillon B."/>
            <person name="Ganley A.R."/>
            <person name="Griffiths S.A."/>
            <person name="Guo Y."/>
            <person name="Hamelin R.C."/>
            <person name="Henrissat B."/>
            <person name="Kabir M.S."/>
            <person name="Jashni M.K."/>
            <person name="Kema G."/>
            <person name="Klaubauf S."/>
            <person name="Lapidus A."/>
            <person name="Levasseur A."/>
            <person name="Lindquist E."/>
            <person name="Mehrabi R."/>
            <person name="Ohm R.A."/>
            <person name="Owen T.J."/>
            <person name="Salamov A."/>
            <person name="Schwelm A."/>
            <person name="Schijlen E."/>
            <person name="Sun H."/>
            <person name="van den Burg H.A."/>
            <person name="van Ham R.C.H.J."/>
            <person name="Zhang S."/>
            <person name="Goodwin S.B."/>
            <person name="Grigoriev I.V."/>
            <person name="Collemare J."/>
            <person name="Bradshaw R.E."/>
        </authorList>
    </citation>
    <scope>NUCLEOTIDE SEQUENCE [LARGE SCALE GENOMIC DNA]</scope>
    <source>
        <strain evidence="3">NZE10 / CBS 128990</strain>
    </source>
</reference>
<evidence type="ECO:0000256" key="1">
    <source>
        <dbReference type="SAM" id="MobiDB-lite"/>
    </source>
</evidence>
<reference evidence="2 3" key="2">
    <citation type="journal article" date="2012" name="PLoS Pathog.">
        <title>Diverse lifestyles and strategies of plant pathogenesis encoded in the genomes of eighteen Dothideomycetes fungi.</title>
        <authorList>
            <person name="Ohm R.A."/>
            <person name="Feau N."/>
            <person name="Henrissat B."/>
            <person name="Schoch C.L."/>
            <person name="Horwitz B.A."/>
            <person name="Barry K.W."/>
            <person name="Condon B.J."/>
            <person name="Copeland A.C."/>
            <person name="Dhillon B."/>
            <person name="Glaser F."/>
            <person name="Hesse C.N."/>
            <person name="Kosti I."/>
            <person name="LaButti K."/>
            <person name="Lindquist E.A."/>
            <person name="Lucas S."/>
            <person name="Salamov A.A."/>
            <person name="Bradshaw R.E."/>
            <person name="Ciuffetti L."/>
            <person name="Hamelin R.C."/>
            <person name="Kema G.H.J."/>
            <person name="Lawrence C."/>
            <person name="Scott J.A."/>
            <person name="Spatafora J.W."/>
            <person name="Turgeon B.G."/>
            <person name="de Wit P.J.G.M."/>
            <person name="Zhong S."/>
            <person name="Goodwin S.B."/>
            <person name="Grigoriev I.V."/>
        </authorList>
    </citation>
    <scope>NUCLEOTIDE SEQUENCE [LARGE SCALE GENOMIC DNA]</scope>
    <source>
        <strain evidence="3">NZE10 / CBS 128990</strain>
    </source>
</reference>
<dbReference type="OrthoDB" id="5336357at2759"/>
<evidence type="ECO:0000313" key="2">
    <source>
        <dbReference type="EMBL" id="EME49003.1"/>
    </source>
</evidence>
<dbReference type="HOGENOM" id="CLU_078568_1_0_1"/>
<name>N1Q159_DOTSN</name>
<keyword evidence="3" id="KW-1185">Reference proteome</keyword>
<evidence type="ECO:0000313" key="3">
    <source>
        <dbReference type="Proteomes" id="UP000016933"/>
    </source>
</evidence>
<organism evidence="2 3">
    <name type="scientific">Dothistroma septosporum (strain NZE10 / CBS 128990)</name>
    <name type="common">Red band needle blight fungus</name>
    <name type="synonym">Mycosphaerella pini</name>
    <dbReference type="NCBI Taxonomy" id="675120"/>
    <lineage>
        <taxon>Eukaryota</taxon>
        <taxon>Fungi</taxon>
        <taxon>Dikarya</taxon>
        <taxon>Ascomycota</taxon>
        <taxon>Pezizomycotina</taxon>
        <taxon>Dothideomycetes</taxon>
        <taxon>Dothideomycetidae</taxon>
        <taxon>Mycosphaerellales</taxon>
        <taxon>Mycosphaerellaceae</taxon>
        <taxon>Dothistroma</taxon>
    </lineage>
</organism>
<dbReference type="EMBL" id="KB446535">
    <property type="protein sequence ID" value="EME49003.1"/>
    <property type="molecule type" value="Genomic_DNA"/>
</dbReference>
<accession>N1Q159</accession>
<dbReference type="eggNOG" id="ENOG502SFSH">
    <property type="taxonomic scope" value="Eukaryota"/>
</dbReference>
<feature type="compositionally biased region" description="Low complexity" evidence="1">
    <location>
        <begin position="9"/>
        <end position="23"/>
    </location>
</feature>
<sequence>MAIKRKRPSPGFSSPSSTGSDTTIQSSPLPSFYHRSTLIAPLYHKPTWSFPTYDDSPSSQYLNSRTRKRHRDNRPDAQQIHAHTIDRLYQAQRQHPDASPVLSQPVVQAQHPTQPQRSTLHSFWRIGQPPSTTMMAVDPGPMRLDTHMSFHCEDCDRPLKPADAMDVDEEILNQETRCASCERSICDTCAILGTSRTCLACASRGY</sequence>
<dbReference type="OMA" id="SDWGNRT"/>
<dbReference type="Proteomes" id="UP000016933">
    <property type="component" value="Unassembled WGS sequence"/>
</dbReference>
<proteinExistence type="predicted"/>
<feature type="region of interest" description="Disordered" evidence="1">
    <location>
        <begin position="1"/>
        <end position="28"/>
    </location>
</feature>
<feature type="compositionally biased region" description="Polar residues" evidence="1">
    <location>
        <begin position="55"/>
        <end position="64"/>
    </location>
</feature>
<dbReference type="AlphaFoldDB" id="N1Q159"/>
<dbReference type="STRING" id="675120.N1Q159"/>
<protein>
    <submittedName>
        <fullName evidence="2">Uncharacterized protein</fullName>
    </submittedName>
</protein>